<feature type="transmembrane region" description="Helical" evidence="6">
    <location>
        <begin position="43"/>
        <end position="63"/>
    </location>
</feature>
<evidence type="ECO:0000256" key="4">
    <source>
        <dbReference type="ARBA" id="ARBA00022989"/>
    </source>
</evidence>
<dbReference type="InterPro" id="IPR022791">
    <property type="entry name" value="L-PG_synthase/AglD"/>
</dbReference>
<feature type="transmembrane region" description="Helical" evidence="6">
    <location>
        <begin position="75"/>
        <end position="94"/>
    </location>
</feature>
<feature type="transmembrane region" description="Helical" evidence="6">
    <location>
        <begin position="283"/>
        <end position="308"/>
    </location>
</feature>
<dbReference type="Pfam" id="PF03706">
    <property type="entry name" value="LPG_synthase_TM"/>
    <property type="match status" value="1"/>
</dbReference>
<keyword evidence="3 6" id="KW-0812">Transmembrane</keyword>
<organism evidence="7 8">
    <name type="scientific">Candidatus Opimibacter skivensis</name>
    <dbReference type="NCBI Taxonomy" id="2982028"/>
    <lineage>
        <taxon>Bacteria</taxon>
        <taxon>Pseudomonadati</taxon>
        <taxon>Bacteroidota</taxon>
        <taxon>Saprospiria</taxon>
        <taxon>Saprospirales</taxon>
        <taxon>Saprospiraceae</taxon>
        <taxon>Candidatus Opimibacter</taxon>
    </lineage>
</organism>
<evidence type="ECO:0000256" key="1">
    <source>
        <dbReference type="ARBA" id="ARBA00004651"/>
    </source>
</evidence>
<reference evidence="7 8" key="1">
    <citation type="submission" date="2020-10" db="EMBL/GenBank/DDBJ databases">
        <title>Connecting structure to function with the recovery of over 1000 high-quality activated sludge metagenome-assembled genomes encoding full-length rRNA genes using long-read sequencing.</title>
        <authorList>
            <person name="Singleton C.M."/>
            <person name="Petriglieri F."/>
            <person name="Kristensen J.M."/>
            <person name="Kirkegaard R.H."/>
            <person name="Michaelsen T.Y."/>
            <person name="Andersen M.H."/>
            <person name="Karst S.M."/>
            <person name="Dueholm M.S."/>
            <person name="Nielsen P.H."/>
            <person name="Albertsen M."/>
        </authorList>
    </citation>
    <scope>NUCLEOTIDE SEQUENCE [LARGE SCALE GENOMIC DNA]</scope>
    <source>
        <strain evidence="7">Ribe_18-Q3-R11-54_MAXAC.273</strain>
    </source>
</reference>
<evidence type="ECO:0000313" key="8">
    <source>
        <dbReference type="Proteomes" id="UP000808337"/>
    </source>
</evidence>
<feature type="transmembrane region" description="Helical" evidence="6">
    <location>
        <begin position="200"/>
        <end position="223"/>
    </location>
</feature>
<proteinExistence type="predicted"/>
<feature type="transmembrane region" description="Helical" evidence="6">
    <location>
        <begin position="114"/>
        <end position="140"/>
    </location>
</feature>
<evidence type="ECO:0000256" key="2">
    <source>
        <dbReference type="ARBA" id="ARBA00022475"/>
    </source>
</evidence>
<evidence type="ECO:0000313" key="7">
    <source>
        <dbReference type="EMBL" id="MBK9983281.1"/>
    </source>
</evidence>
<gene>
    <name evidence="7" type="ORF">IPP15_12910</name>
</gene>
<protein>
    <submittedName>
        <fullName evidence="7">Flippase-like domain-containing protein</fullName>
    </submittedName>
</protein>
<feature type="transmembrane region" description="Helical" evidence="6">
    <location>
        <begin position="230"/>
        <end position="249"/>
    </location>
</feature>
<keyword evidence="2" id="KW-1003">Cell membrane</keyword>
<comment type="caution">
    <text evidence="7">The sequence shown here is derived from an EMBL/GenBank/DDBJ whole genome shotgun (WGS) entry which is preliminary data.</text>
</comment>
<keyword evidence="4 6" id="KW-1133">Transmembrane helix</keyword>
<dbReference type="GO" id="GO:0005886">
    <property type="term" value="C:plasma membrane"/>
    <property type="evidence" value="ECO:0007669"/>
    <property type="project" value="UniProtKB-SubCell"/>
</dbReference>
<feature type="transmembrane region" description="Helical" evidence="6">
    <location>
        <begin position="147"/>
        <end position="167"/>
    </location>
</feature>
<evidence type="ECO:0000256" key="3">
    <source>
        <dbReference type="ARBA" id="ARBA00022692"/>
    </source>
</evidence>
<keyword evidence="5 6" id="KW-0472">Membrane</keyword>
<accession>A0A9D7SW07</accession>
<name>A0A9D7SW07_9BACT</name>
<evidence type="ECO:0000256" key="6">
    <source>
        <dbReference type="SAM" id="Phobius"/>
    </source>
</evidence>
<sequence>MRLFRHPAVRWLMTILLLGLLGFQLWSRSNHFANLSLISFDKTFWWFTIVFLMMPVNWLLEIFKWRTLLSIHVRIPFIHIVRAVLGGIALSIFTPSRIGEYGGRIMFMPSNAKWQVAISTLIGSIAQNLVGFSAGIVACLFLFDGFLVFKILGIVLILTGVLCFFNVKKVIQRISALNIHSVFKKLILNLQYIDDYSYKILFRVLGFALARYLIYITQFVLILHAFEPAIRLNILVLGVSAIYLFQTLVPLPPIADVMARANIGLILWSGSGMSELSITLGSLMIWLVNLLIPAMIGSFAIGTTAPLISLNTHESILPSDYLHVAPEQPDIT</sequence>
<dbReference type="EMBL" id="JADKGY010000014">
    <property type="protein sequence ID" value="MBK9983281.1"/>
    <property type="molecule type" value="Genomic_DNA"/>
</dbReference>
<evidence type="ECO:0000256" key="5">
    <source>
        <dbReference type="ARBA" id="ARBA00023136"/>
    </source>
</evidence>
<dbReference type="Proteomes" id="UP000808337">
    <property type="component" value="Unassembled WGS sequence"/>
</dbReference>
<dbReference type="AlphaFoldDB" id="A0A9D7SW07"/>
<comment type="subcellular location">
    <subcellularLocation>
        <location evidence="1">Cell membrane</location>
        <topology evidence="1">Multi-pass membrane protein</topology>
    </subcellularLocation>
</comment>